<feature type="transmembrane region" description="Helical" evidence="8">
    <location>
        <begin position="221"/>
        <end position="243"/>
    </location>
</feature>
<dbReference type="PANTHER" id="PTHR30269:SF0">
    <property type="entry name" value="MEMBRANE TRANSPORTER PROTEIN YFCA-RELATED"/>
    <property type="match status" value="1"/>
</dbReference>
<evidence type="ECO:0000256" key="7">
    <source>
        <dbReference type="ARBA" id="ARBA00023136"/>
    </source>
</evidence>
<evidence type="ECO:0000256" key="6">
    <source>
        <dbReference type="ARBA" id="ARBA00022989"/>
    </source>
</evidence>
<protein>
    <recommendedName>
        <fullName evidence="8">Probable membrane transporter protein</fullName>
    </recommendedName>
</protein>
<dbReference type="Proteomes" id="UP000625316">
    <property type="component" value="Unassembled WGS sequence"/>
</dbReference>
<dbReference type="PANTHER" id="PTHR30269">
    <property type="entry name" value="TRANSMEMBRANE PROTEIN YFCA"/>
    <property type="match status" value="1"/>
</dbReference>
<dbReference type="Pfam" id="PF01925">
    <property type="entry name" value="TauE"/>
    <property type="match status" value="1"/>
</dbReference>
<evidence type="ECO:0000313" key="9">
    <source>
        <dbReference type="EMBL" id="MBE9033084.1"/>
    </source>
</evidence>
<evidence type="ECO:0000256" key="4">
    <source>
        <dbReference type="ARBA" id="ARBA00022475"/>
    </source>
</evidence>
<feature type="transmembrane region" description="Helical" evidence="8">
    <location>
        <begin position="93"/>
        <end position="112"/>
    </location>
</feature>
<feature type="transmembrane region" description="Helical" evidence="8">
    <location>
        <begin position="20"/>
        <end position="43"/>
    </location>
</feature>
<feature type="transmembrane region" description="Helical" evidence="8">
    <location>
        <begin position="250"/>
        <end position="268"/>
    </location>
</feature>
<sequence length="272" mass="29225">MVNVLSSLFTIPTLSPLDALVLFLTAMLAGMFNAIAGGGSFLVFPMLLVLGIPAIAANATSTIGLLFGVLTSAYAYRKHLIDESTSGFTRQDFWGLTIASFIGGIIGSLLLLQLPAKIFTGLVPYLMLMAAALFTLNPTITRWLQSRGNHLRLPFVAAVGLQLIIAIYGGYFGGGASILMLAVMNFMGLHNLNAMNGMKSWLGAVFNSIAIFLFIQAGKIIWLPGLIIAAGSIFGALISATIAQKIPQKVLRFCIVAIAWAMTVYLFWRSWQ</sequence>
<keyword evidence="5 8" id="KW-0812">Transmembrane</keyword>
<feature type="transmembrane region" description="Helical" evidence="8">
    <location>
        <begin position="119"/>
        <end position="140"/>
    </location>
</feature>
<dbReference type="EMBL" id="JADEXQ010000149">
    <property type="protein sequence ID" value="MBE9033084.1"/>
    <property type="molecule type" value="Genomic_DNA"/>
</dbReference>
<keyword evidence="10" id="KW-1185">Reference proteome</keyword>
<evidence type="ECO:0000256" key="1">
    <source>
        <dbReference type="ARBA" id="ARBA00004651"/>
    </source>
</evidence>
<name>A0A928VW11_9CYAN</name>
<feature type="transmembrane region" description="Helical" evidence="8">
    <location>
        <begin position="50"/>
        <end position="73"/>
    </location>
</feature>
<feature type="transmembrane region" description="Helical" evidence="8">
    <location>
        <begin position="160"/>
        <end position="186"/>
    </location>
</feature>
<feature type="transmembrane region" description="Helical" evidence="8">
    <location>
        <begin position="198"/>
        <end position="215"/>
    </location>
</feature>
<evidence type="ECO:0000256" key="5">
    <source>
        <dbReference type="ARBA" id="ARBA00022692"/>
    </source>
</evidence>
<dbReference type="InterPro" id="IPR052017">
    <property type="entry name" value="TSUP"/>
</dbReference>
<accession>A0A928VW11</accession>
<dbReference type="InterPro" id="IPR002781">
    <property type="entry name" value="TM_pro_TauE-like"/>
</dbReference>
<keyword evidence="4 8" id="KW-1003">Cell membrane</keyword>
<evidence type="ECO:0000256" key="3">
    <source>
        <dbReference type="ARBA" id="ARBA00022448"/>
    </source>
</evidence>
<comment type="subcellular location">
    <subcellularLocation>
        <location evidence="1 8">Cell membrane</location>
        <topology evidence="1 8">Multi-pass membrane protein</topology>
    </subcellularLocation>
</comment>
<organism evidence="9 10">
    <name type="scientific">Romeriopsis navalis LEGE 11480</name>
    <dbReference type="NCBI Taxonomy" id="2777977"/>
    <lineage>
        <taxon>Bacteria</taxon>
        <taxon>Bacillati</taxon>
        <taxon>Cyanobacteriota</taxon>
        <taxon>Cyanophyceae</taxon>
        <taxon>Leptolyngbyales</taxon>
        <taxon>Leptolyngbyaceae</taxon>
        <taxon>Romeriopsis</taxon>
        <taxon>Romeriopsis navalis</taxon>
    </lineage>
</organism>
<evidence type="ECO:0000313" key="10">
    <source>
        <dbReference type="Proteomes" id="UP000625316"/>
    </source>
</evidence>
<dbReference type="AlphaFoldDB" id="A0A928VW11"/>
<proteinExistence type="inferred from homology"/>
<evidence type="ECO:0000256" key="8">
    <source>
        <dbReference type="RuleBase" id="RU363041"/>
    </source>
</evidence>
<gene>
    <name evidence="9" type="ORF">IQ266_25435</name>
</gene>
<evidence type="ECO:0000256" key="2">
    <source>
        <dbReference type="ARBA" id="ARBA00009142"/>
    </source>
</evidence>
<dbReference type="GO" id="GO:0005886">
    <property type="term" value="C:plasma membrane"/>
    <property type="evidence" value="ECO:0007669"/>
    <property type="project" value="UniProtKB-SubCell"/>
</dbReference>
<keyword evidence="7 8" id="KW-0472">Membrane</keyword>
<reference evidence="9" key="1">
    <citation type="submission" date="2020-10" db="EMBL/GenBank/DDBJ databases">
        <authorList>
            <person name="Castelo-Branco R."/>
            <person name="Eusebio N."/>
            <person name="Adriana R."/>
            <person name="Vieira A."/>
            <person name="Brugerolle De Fraissinette N."/>
            <person name="Rezende De Castro R."/>
            <person name="Schneider M.P."/>
            <person name="Vasconcelos V."/>
            <person name="Leao P.N."/>
        </authorList>
    </citation>
    <scope>NUCLEOTIDE SEQUENCE</scope>
    <source>
        <strain evidence="9">LEGE 11480</strain>
    </source>
</reference>
<keyword evidence="6 8" id="KW-1133">Transmembrane helix</keyword>
<comment type="similarity">
    <text evidence="2 8">Belongs to the 4-toluene sulfonate uptake permease (TSUP) (TC 2.A.102) family.</text>
</comment>
<comment type="caution">
    <text evidence="9">The sequence shown here is derived from an EMBL/GenBank/DDBJ whole genome shotgun (WGS) entry which is preliminary data.</text>
</comment>
<keyword evidence="3" id="KW-0813">Transport</keyword>